<accession>B7FWE4</accession>
<name>B7FWE4_PHATC</name>
<feature type="transmembrane region" description="Helical" evidence="2">
    <location>
        <begin position="169"/>
        <end position="189"/>
    </location>
</feature>
<dbReference type="InterPro" id="IPR004147">
    <property type="entry name" value="ABC1_dom"/>
</dbReference>
<dbReference type="Pfam" id="PF14023">
    <property type="entry name" value="Bestrophin-like"/>
    <property type="match status" value="1"/>
</dbReference>
<dbReference type="InterPro" id="IPR011009">
    <property type="entry name" value="Kinase-like_dom_sf"/>
</dbReference>
<evidence type="ECO:0000313" key="4">
    <source>
        <dbReference type="EMBL" id="EEC48965.1"/>
    </source>
</evidence>
<dbReference type="InterPro" id="IPR025333">
    <property type="entry name" value="DUF4239"/>
</dbReference>
<dbReference type="PaxDb" id="2850-Phatr45081"/>
<dbReference type="SUPFAM" id="SSF56112">
    <property type="entry name" value="Protein kinase-like (PK-like)"/>
    <property type="match status" value="1"/>
</dbReference>
<keyword evidence="2" id="KW-0812">Transmembrane</keyword>
<dbReference type="EMBL" id="CM000609">
    <property type="protein sequence ID" value="EEC48965.1"/>
    <property type="molecule type" value="Genomic_DNA"/>
</dbReference>
<keyword evidence="2" id="KW-1133">Transmembrane helix</keyword>
<keyword evidence="2" id="KW-0472">Membrane</keyword>
<dbReference type="Pfam" id="PF03109">
    <property type="entry name" value="ABC1"/>
    <property type="match status" value="1"/>
</dbReference>
<reference evidence="4 5" key="1">
    <citation type="journal article" date="2008" name="Nature">
        <title>The Phaeodactylum genome reveals the evolutionary history of diatom genomes.</title>
        <authorList>
            <person name="Bowler C."/>
            <person name="Allen A.E."/>
            <person name="Badger J.H."/>
            <person name="Grimwood J."/>
            <person name="Jabbari K."/>
            <person name="Kuo A."/>
            <person name="Maheswari U."/>
            <person name="Martens C."/>
            <person name="Maumus F."/>
            <person name="Otillar R.P."/>
            <person name="Rayko E."/>
            <person name="Salamov A."/>
            <person name="Vandepoele K."/>
            <person name="Beszteri B."/>
            <person name="Gruber A."/>
            <person name="Heijde M."/>
            <person name="Katinka M."/>
            <person name="Mock T."/>
            <person name="Valentin K."/>
            <person name="Verret F."/>
            <person name="Berges J.A."/>
            <person name="Brownlee C."/>
            <person name="Cadoret J.P."/>
            <person name="Chiovitti A."/>
            <person name="Choi C.J."/>
            <person name="Coesel S."/>
            <person name="De Martino A."/>
            <person name="Detter J.C."/>
            <person name="Durkin C."/>
            <person name="Falciatore A."/>
            <person name="Fournet J."/>
            <person name="Haruta M."/>
            <person name="Huysman M.J."/>
            <person name="Jenkins B.D."/>
            <person name="Jiroutova K."/>
            <person name="Jorgensen R.E."/>
            <person name="Joubert Y."/>
            <person name="Kaplan A."/>
            <person name="Kroger N."/>
            <person name="Kroth P.G."/>
            <person name="La Roche J."/>
            <person name="Lindquist E."/>
            <person name="Lommer M."/>
            <person name="Martin-Jezequel V."/>
            <person name="Lopez P.J."/>
            <person name="Lucas S."/>
            <person name="Mangogna M."/>
            <person name="McGinnis K."/>
            <person name="Medlin L.K."/>
            <person name="Montsant A."/>
            <person name="Oudot-Le Secq M.P."/>
            <person name="Napoli C."/>
            <person name="Obornik M."/>
            <person name="Parker M.S."/>
            <person name="Petit J.L."/>
            <person name="Porcel B.M."/>
            <person name="Poulsen N."/>
            <person name="Robison M."/>
            <person name="Rychlewski L."/>
            <person name="Rynearson T.A."/>
            <person name="Schmutz J."/>
            <person name="Shapiro H."/>
            <person name="Siaut M."/>
            <person name="Stanley M."/>
            <person name="Sussman M.R."/>
            <person name="Taylor A.R."/>
            <person name="Vardi A."/>
            <person name="von Dassow P."/>
            <person name="Vyverman W."/>
            <person name="Willis A."/>
            <person name="Wyrwicz L.S."/>
            <person name="Rokhsar D.S."/>
            <person name="Weissenbach J."/>
            <person name="Armbrust E.V."/>
            <person name="Green B.R."/>
            <person name="Van de Peer Y."/>
            <person name="Grigoriev I.V."/>
        </authorList>
    </citation>
    <scope>NUCLEOTIDE SEQUENCE [LARGE SCALE GENOMIC DNA]</scope>
    <source>
        <strain evidence="4 5">CCAP 1055/1</strain>
    </source>
</reference>
<feature type="transmembrane region" description="Helical" evidence="2">
    <location>
        <begin position="209"/>
        <end position="229"/>
    </location>
</feature>
<feature type="domain" description="ABC1 atypical kinase-like" evidence="3">
    <location>
        <begin position="758"/>
        <end position="1041"/>
    </location>
</feature>
<dbReference type="PANTHER" id="PTHR10566:SF113">
    <property type="entry name" value="PROTEIN ACTIVITY OF BC1 COMPLEX KINASE 7, CHLOROPLASTIC"/>
    <property type="match status" value="1"/>
</dbReference>
<feature type="transmembrane region" description="Helical" evidence="2">
    <location>
        <begin position="6"/>
        <end position="30"/>
    </location>
</feature>
<organism evidence="4 5">
    <name type="scientific">Phaeodactylum tricornutum (strain CCAP 1055/1)</name>
    <dbReference type="NCBI Taxonomy" id="556484"/>
    <lineage>
        <taxon>Eukaryota</taxon>
        <taxon>Sar</taxon>
        <taxon>Stramenopiles</taxon>
        <taxon>Ochrophyta</taxon>
        <taxon>Bacillariophyta</taxon>
        <taxon>Bacillariophyceae</taxon>
        <taxon>Bacillariophycidae</taxon>
        <taxon>Naviculales</taxon>
        <taxon>Phaeodactylaceae</taxon>
        <taxon>Phaeodactylum</taxon>
    </lineage>
</organism>
<evidence type="ECO:0000313" key="5">
    <source>
        <dbReference type="Proteomes" id="UP000000759"/>
    </source>
</evidence>
<dbReference type="CDD" id="cd05121">
    <property type="entry name" value="ABC1_ADCK3-like"/>
    <property type="match status" value="1"/>
</dbReference>
<proteinExistence type="inferred from homology"/>
<evidence type="ECO:0000256" key="1">
    <source>
        <dbReference type="ARBA" id="ARBA00009670"/>
    </source>
</evidence>
<dbReference type="RefSeq" id="XP_002179142.1">
    <property type="nucleotide sequence ID" value="XM_002179106.1"/>
</dbReference>
<evidence type="ECO:0000256" key="2">
    <source>
        <dbReference type="SAM" id="Phobius"/>
    </source>
</evidence>
<dbReference type="eggNOG" id="KOG1235">
    <property type="taxonomic scope" value="Eukaryota"/>
</dbReference>
<dbReference type="InterPro" id="IPR050154">
    <property type="entry name" value="UbiB_kinase"/>
</dbReference>
<dbReference type="AlphaFoldDB" id="B7FWE4"/>
<dbReference type="PANTHER" id="PTHR10566">
    <property type="entry name" value="CHAPERONE-ACTIVITY OF BC1 COMPLEX CABC1 -RELATED"/>
    <property type="match status" value="1"/>
</dbReference>
<dbReference type="GeneID" id="7200168"/>
<reference evidence="5" key="2">
    <citation type="submission" date="2008-08" db="EMBL/GenBank/DDBJ databases">
        <authorList>
            <consortium name="Diatom Consortium"/>
            <person name="Grigoriev I."/>
            <person name="Grimwood J."/>
            <person name="Kuo A."/>
            <person name="Otillar R.P."/>
            <person name="Salamov A."/>
            <person name="Detter J.C."/>
            <person name="Lindquist E."/>
            <person name="Shapiro H."/>
            <person name="Lucas S."/>
            <person name="Glavina del Rio T."/>
            <person name="Pitluck S."/>
            <person name="Rokhsar D."/>
            <person name="Bowler C."/>
        </authorList>
    </citation>
    <scope>GENOME REANNOTATION</scope>
    <source>
        <strain evidence="5">CCAP 1055/1</strain>
    </source>
</reference>
<protein>
    <recommendedName>
        <fullName evidence="3">ABC1 atypical kinase-like domain-containing protein</fullName>
    </recommendedName>
</protein>
<comment type="similarity">
    <text evidence="1">Belongs to the protein kinase superfamily. ADCK protein kinase family.</text>
</comment>
<sequence length="1088" mass="121649">MKVTTRLIVGIITGSTVTCALLPTSPFYLVSERWTPYLKQSRPYLLAPVFVSSSRGQEDTINVAPNGTLHRTSSSPPSTTAVKRKSGYRKSAYYLSRDEDRLQHNFISFIDHSVGSPYSQVARLVEPRVYARPDQFQRNNTYVLPTIDDVAPPASLYGPWASALAWNGLLARGIVGTLAYLCFPVLISFLQIVTKNMDNDALVSLVNTFLPGVAIVLGTYFSLTLSILYNRFSQIQQTVTSEASLLALCCRNLLDMLCSNDIRKDCDKTAVQAAQCIADQVRTLVRDSRGRETMMVIYSDPYTRLLQIVAECRNEGIKLDEALVANVRSNVADLCKLRAHRISYEGLALAPTHFDVMTFLCGLLLTGYALGTLATACPNDGTPAGLAQVLFSALVVCYVLFYEMCYDLNRPFDGIYQLRRSGAAMHLLQVKLMIVNHPVVGDGRVDFEVLEDEDDSDFQREYDERFCARRKAKICEMRSIVFFEFDPRGKLKAPMTTTKKPQITNAIVYMNIRLVVKSSVIDVHKDRLTEKPLIQSIKTSPVFSPLFRSSRTEHNRVLFRCSQDDLFASTTATRDVCYETAQQNPKQILIEASSSLAAVVSQSRIRLLVSFLAALVGFPQRGWTLSATSVWKTTRQTILRKQFWKGLVAVFLTLQFTQWLRVKSRQRVDATSEWERYAQYPGARGRALFSLLLAQILPLYVLAKVTRGALQNKILKYGGNVLSDGLLQLGPLYIKLGQIISSRENILPDSWYRALERLQDQVPARSGARAMDLAYAAWSGDQDSFDATFTDFDTTPLAAASLGQVHLARYGNDTVAIKLQRPYLRQIYDQDFVLLTKVASIVDSFAGSAGVVGGIEQSWTQIFADAEDILYREIDYRDEADNGIRFCDDFGLALGGRVKDSSAKSQDGQLLPSAASWLRAPHVYGDLCSEKFLVMEFVESIKITSQTKLKEQGVTSADREYLADCLARAYLRQFCCNLFFSTDPHPGNLGVEVLNRDGSRPEERVRLVFYDFGQAAKLQPEQAQGILDVMEAIVDMDVDKSVRAFQQMGVLKDTADLDMVRAKVADNFRTGKVKANRQKLKRDVGGGF</sequence>
<dbReference type="KEGG" id="pti:PHATRDRAFT_45081"/>
<gene>
    <name evidence="4" type="ORF">PHATRDRAFT_45081</name>
</gene>
<evidence type="ECO:0000259" key="3">
    <source>
        <dbReference type="Pfam" id="PF03109"/>
    </source>
</evidence>
<dbReference type="OrthoDB" id="201153at2759"/>
<dbReference type="InParanoid" id="B7FWE4"/>
<keyword evidence="5" id="KW-1185">Reference proteome</keyword>
<dbReference type="Proteomes" id="UP000000759">
    <property type="component" value="Chromosome 6"/>
</dbReference>